<dbReference type="GO" id="GO:0007165">
    <property type="term" value="P:signal transduction"/>
    <property type="evidence" value="ECO:0007669"/>
    <property type="project" value="InterPro"/>
</dbReference>
<sequence>MPEYEFDVAPSFADEDRARVLQVVDRLKDLGVSVYYDEDQAVERWGLDLVEHTSETYGSRVRYVLPFVSQHYVDERWARLQRRVANARALEQQAEFLLPIRIDDTDVPGLLASVGYLDVRVHSTEVIAQAVVQKLAQHRASFTSATPITPQSVAALAREKPRGWEYLLYVTVVAQGLAELEQKYWEHFLRYAPRNGSVEHGNGISLIRDRNVLLGEIIKVAVDTVFTADTQEAAFGGPGVPGDPERIVHLGELFVRTFDEILEWARGIHGTSYADERARAAARIQAQFADQQLRAMHEVAQNLREVADTLVERLTAGEQINVTVPLVFEVDPALEREFKAALEKLSR</sequence>
<gene>
    <name evidence="2" type="ORF">SAMN05216553_1134</name>
</gene>
<dbReference type="Proteomes" id="UP000199623">
    <property type="component" value="Unassembled WGS sequence"/>
</dbReference>
<organism evidence="2 3">
    <name type="scientific">Lentzea fradiae</name>
    <dbReference type="NCBI Taxonomy" id="200378"/>
    <lineage>
        <taxon>Bacteria</taxon>
        <taxon>Bacillati</taxon>
        <taxon>Actinomycetota</taxon>
        <taxon>Actinomycetes</taxon>
        <taxon>Pseudonocardiales</taxon>
        <taxon>Pseudonocardiaceae</taxon>
        <taxon>Lentzea</taxon>
    </lineage>
</organism>
<evidence type="ECO:0000259" key="1">
    <source>
        <dbReference type="SMART" id="SM00255"/>
    </source>
</evidence>
<feature type="domain" description="TIR" evidence="1">
    <location>
        <begin position="5"/>
        <end position="145"/>
    </location>
</feature>
<dbReference type="Gene3D" id="3.40.50.10140">
    <property type="entry name" value="Toll/interleukin-1 receptor homology (TIR) domain"/>
    <property type="match status" value="1"/>
</dbReference>
<proteinExistence type="predicted"/>
<name>A0A1G7XZM3_9PSEU</name>
<dbReference type="InterPro" id="IPR035897">
    <property type="entry name" value="Toll_tir_struct_dom_sf"/>
</dbReference>
<evidence type="ECO:0000313" key="2">
    <source>
        <dbReference type="EMBL" id="SDG89628.1"/>
    </source>
</evidence>
<dbReference type="SUPFAM" id="SSF52200">
    <property type="entry name" value="Toll/Interleukin receptor TIR domain"/>
    <property type="match status" value="1"/>
</dbReference>
<dbReference type="AlphaFoldDB" id="A0A1G7XZM3"/>
<dbReference type="STRING" id="200378.SAMN05216553_1134"/>
<dbReference type="EMBL" id="FNCC01000013">
    <property type="protein sequence ID" value="SDG89628.1"/>
    <property type="molecule type" value="Genomic_DNA"/>
</dbReference>
<dbReference type="Pfam" id="PF13676">
    <property type="entry name" value="TIR_2"/>
    <property type="match status" value="1"/>
</dbReference>
<accession>A0A1G7XZM3</accession>
<evidence type="ECO:0000313" key="3">
    <source>
        <dbReference type="Proteomes" id="UP000199623"/>
    </source>
</evidence>
<dbReference type="RefSeq" id="WP_090054340.1">
    <property type="nucleotide sequence ID" value="NZ_FNCC01000013.1"/>
</dbReference>
<protein>
    <submittedName>
        <fullName evidence="2">TIR domain-containing protein</fullName>
    </submittedName>
</protein>
<dbReference type="SMART" id="SM00255">
    <property type="entry name" value="TIR"/>
    <property type="match status" value="1"/>
</dbReference>
<dbReference type="InterPro" id="IPR000157">
    <property type="entry name" value="TIR_dom"/>
</dbReference>
<keyword evidence="3" id="KW-1185">Reference proteome</keyword>
<reference evidence="3" key="1">
    <citation type="submission" date="2016-10" db="EMBL/GenBank/DDBJ databases">
        <authorList>
            <person name="Varghese N."/>
            <person name="Submissions S."/>
        </authorList>
    </citation>
    <scope>NUCLEOTIDE SEQUENCE [LARGE SCALE GENOMIC DNA]</scope>
    <source>
        <strain evidence="3">CGMCC 4.3506</strain>
    </source>
</reference>